<sequence length="91" mass="9668">MKNQADFDAGWTGKTFNPKTGKWCSGGAARNRNVALQGGAQAVKAAGFAEGIQFVAPLLEQTRAQLEATTKILGVIIQKNPNLLRGLDIDV</sequence>
<gene>
    <name evidence="1" type="ORF">MM171A00884_0016</name>
    <name evidence="2" type="ORF">MM171B00661_0016</name>
</gene>
<organism evidence="1">
    <name type="scientific">viral metagenome</name>
    <dbReference type="NCBI Taxonomy" id="1070528"/>
    <lineage>
        <taxon>unclassified sequences</taxon>
        <taxon>metagenomes</taxon>
        <taxon>organismal metagenomes</taxon>
    </lineage>
</organism>
<evidence type="ECO:0000313" key="2">
    <source>
        <dbReference type="EMBL" id="QJB03537.1"/>
    </source>
</evidence>
<accession>A0A6M3M1L7</accession>
<name>A0A6M3M1L7_9ZZZZ</name>
<dbReference type="EMBL" id="MT143668">
    <property type="protein sequence ID" value="QJA99804.1"/>
    <property type="molecule type" value="Genomic_DNA"/>
</dbReference>
<reference evidence="1" key="1">
    <citation type="submission" date="2020-03" db="EMBL/GenBank/DDBJ databases">
        <title>The deep terrestrial virosphere.</title>
        <authorList>
            <person name="Holmfeldt K."/>
            <person name="Nilsson E."/>
            <person name="Simone D."/>
            <person name="Lopez-Fernandez M."/>
            <person name="Wu X."/>
            <person name="de Brujin I."/>
            <person name="Lundin D."/>
            <person name="Andersson A."/>
            <person name="Bertilsson S."/>
            <person name="Dopson M."/>
        </authorList>
    </citation>
    <scope>NUCLEOTIDE SEQUENCE</scope>
    <source>
        <strain evidence="1">MM171A00884</strain>
        <strain evidence="2">MM171B00661</strain>
    </source>
</reference>
<protein>
    <submittedName>
        <fullName evidence="1">Uncharacterized protein</fullName>
    </submittedName>
</protein>
<dbReference type="EMBL" id="MT143850">
    <property type="protein sequence ID" value="QJB03537.1"/>
    <property type="molecule type" value="Genomic_DNA"/>
</dbReference>
<evidence type="ECO:0000313" key="1">
    <source>
        <dbReference type="EMBL" id="QJA99804.1"/>
    </source>
</evidence>
<proteinExistence type="predicted"/>
<dbReference type="AlphaFoldDB" id="A0A6M3M1L7"/>